<dbReference type="GO" id="GO:0004842">
    <property type="term" value="F:ubiquitin-protein transferase activity"/>
    <property type="evidence" value="ECO:0007669"/>
    <property type="project" value="InterPro"/>
</dbReference>
<keyword evidence="2 6" id="KW-0547">Nucleotide-binding</keyword>
<evidence type="ECO:0000256" key="1">
    <source>
        <dbReference type="ARBA" id="ARBA00022701"/>
    </source>
</evidence>
<dbReference type="CDD" id="cd16655">
    <property type="entry name" value="RING-Ubox_WDSUB1-like"/>
    <property type="match status" value="1"/>
</dbReference>
<dbReference type="EMBL" id="CAMXCT030001292">
    <property type="protein sequence ID" value="CAL4776017.1"/>
    <property type="molecule type" value="Genomic_DNA"/>
</dbReference>
<comment type="similarity">
    <text evidence="6 7">Belongs to the TRAFAC class myosin-kinesin ATPase superfamily. Kinesin family.</text>
</comment>
<feature type="domain" description="U-box" evidence="10">
    <location>
        <begin position="627"/>
        <end position="705"/>
    </location>
</feature>
<name>A0A9P1CBX2_9DINO</name>
<reference evidence="12" key="2">
    <citation type="submission" date="2024-04" db="EMBL/GenBank/DDBJ databases">
        <authorList>
            <person name="Chen Y."/>
            <person name="Shah S."/>
            <person name="Dougan E. K."/>
            <person name="Thang M."/>
            <person name="Chan C."/>
        </authorList>
    </citation>
    <scope>NUCLEOTIDE SEQUENCE [LARGE SCALE GENOMIC DNA]</scope>
</reference>
<proteinExistence type="inferred from homology"/>
<dbReference type="Gene3D" id="3.30.40.10">
    <property type="entry name" value="Zinc/RING finger domain, C3HC4 (zinc finger)"/>
    <property type="match status" value="1"/>
</dbReference>
<dbReference type="InterPro" id="IPR013083">
    <property type="entry name" value="Znf_RING/FYVE/PHD"/>
</dbReference>
<dbReference type="PROSITE" id="PS50067">
    <property type="entry name" value="KINESIN_MOTOR_2"/>
    <property type="match status" value="1"/>
</dbReference>
<comment type="caution">
    <text evidence="11">The sequence shown here is derived from an EMBL/GenBank/DDBJ whole genome shotgun (WGS) entry which is preliminary data.</text>
</comment>
<accession>A0A9P1CBX2</accession>
<dbReference type="SMART" id="SM00129">
    <property type="entry name" value="KISc"/>
    <property type="match status" value="1"/>
</dbReference>
<dbReference type="GO" id="GO:0005874">
    <property type="term" value="C:microtubule"/>
    <property type="evidence" value="ECO:0007669"/>
    <property type="project" value="UniProtKB-KW"/>
</dbReference>
<evidence type="ECO:0000256" key="8">
    <source>
        <dbReference type="SAM" id="Coils"/>
    </source>
</evidence>
<dbReference type="Gene3D" id="3.40.50.150">
    <property type="entry name" value="Vaccinia Virus protein VP39"/>
    <property type="match status" value="1"/>
</dbReference>
<feature type="coiled-coil region" evidence="8">
    <location>
        <begin position="561"/>
        <end position="599"/>
    </location>
</feature>
<evidence type="ECO:0000256" key="6">
    <source>
        <dbReference type="PROSITE-ProRule" id="PRU00283"/>
    </source>
</evidence>
<dbReference type="GO" id="GO:0008017">
    <property type="term" value="F:microtubule binding"/>
    <property type="evidence" value="ECO:0007669"/>
    <property type="project" value="InterPro"/>
</dbReference>
<dbReference type="OrthoDB" id="3176171at2759"/>
<evidence type="ECO:0000256" key="3">
    <source>
        <dbReference type="ARBA" id="ARBA00022840"/>
    </source>
</evidence>
<dbReference type="SUPFAM" id="SSF52540">
    <property type="entry name" value="P-loop containing nucleoside triphosphate hydrolases"/>
    <property type="match status" value="1"/>
</dbReference>
<dbReference type="SUPFAM" id="SSF53335">
    <property type="entry name" value="S-adenosyl-L-methionine-dependent methyltransferases"/>
    <property type="match status" value="1"/>
</dbReference>
<evidence type="ECO:0000259" key="9">
    <source>
        <dbReference type="PROSITE" id="PS50067"/>
    </source>
</evidence>
<dbReference type="GO" id="GO:0005524">
    <property type="term" value="F:ATP binding"/>
    <property type="evidence" value="ECO:0007669"/>
    <property type="project" value="UniProtKB-UniRule"/>
</dbReference>
<dbReference type="SUPFAM" id="SSF57850">
    <property type="entry name" value="RING/U-box"/>
    <property type="match status" value="1"/>
</dbReference>
<dbReference type="InterPro" id="IPR001752">
    <property type="entry name" value="Kinesin_motor_dom"/>
</dbReference>
<dbReference type="Gene3D" id="3.40.850.10">
    <property type="entry name" value="Kinesin motor domain"/>
    <property type="match status" value="1"/>
</dbReference>
<dbReference type="GO" id="GO:0007018">
    <property type="term" value="P:microtubule-based movement"/>
    <property type="evidence" value="ECO:0007669"/>
    <property type="project" value="InterPro"/>
</dbReference>
<dbReference type="InterPro" id="IPR019821">
    <property type="entry name" value="Kinesin_motor_CS"/>
</dbReference>
<dbReference type="CDD" id="cd00106">
    <property type="entry name" value="KISc"/>
    <property type="match status" value="1"/>
</dbReference>
<dbReference type="Proteomes" id="UP001152797">
    <property type="component" value="Unassembled WGS sequence"/>
</dbReference>
<evidence type="ECO:0000259" key="10">
    <source>
        <dbReference type="PROSITE" id="PS51698"/>
    </source>
</evidence>
<dbReference type="Pfam" id="PF01135">
    <property type="entry name" value="PCMT"/>
    <property type="match status" value="1"/>
</dbReference>
<dbReference type="InterPro" id="IPR003613">
    <property type="entry name" value="Ubox_domain"/>
</dbReference>
<dbReference type="GO" id="GO:0003777">
    <property type="term" value="F:microtubule motor activity"/>
    <property type="evidence" value="ECO:0007669"/>
    <property type="project" value="InterPro"/>
</dbReference>
<keyword evidence="5 6" id="KW-0505">Motor protein</keyword>
<dbReference type="Pfam" id="PF00225">
    <property type="entry name" value="Kinesin"/>
    <property type="match status" value="1"/>
</dbReference>
<evidence type="ECO:0000256" key="2">
    <source>
        <dbReference type="ARBA" id="ARBA00022741"/>
    </source>
</evidence>
<dbReference type="PANTHER" id="PTHR47968">
    <property type="entry name" value="CENTROMERE PROTEIN E"/>
    <property type="match status" value="1"/>
</dbReference>
<dbReference type="GO" id="GO:0016567">
    <property type="term" value="P:protein ubiquitination"/>
    <property type="evidence" value="ECO:0007669"/>
    <property type="project" value="InterPro"/>
</dbReference>
<organism evidence="11">
    <name type="scientific">Cladocopium goreaui</name>
    <dbReference type="NCBI Taxonomy" id="2562237"/>
    <lineage>
        <taxon>Eukaryota</taxon>
        <taxon>Sar</taxon>
        <taxon>Alveolata</taxon>
        <taxon>Dinophyceae</taxon>
        <taxon>Suessiales</taxon>
        <taxon>Symbiodiniaceae</taxon>
        <taxon>Cladocopium</taxon>
    </lineage>
</organism>
<dbReference type="InterPro" id="IPR027417">
    <property type="entry name" value="P-loop_NTPase"/>
</dbReference>
<keyword evidence="3 6" id="KW-0067">ATP-binding</keyword>
<feature type="binding site" evidence="6">
    <location>
        <begin position="304"/>
        <end position="311"/>
    </location>
    <ligand>
        <name>ATP</name>
        <dbReference type="ChEBI" id="CHEBI:30616"/>
    </ligand>
</feature>
<feature type="domain" description="Kinesin motor" evidence="9">
    <location>
        <begin position="221"/>
        <end position="560"/>
    </location>
</feature>
<dbReference type="EMBL" id="CAMXCT020001292">
    <property type="protein sequence ID" value="CAL1142080.1"/>
    <property type="molecule type" value="Genomic_DNA"/>
</dbReference>
<keyword evidence="13" id="KW-1185">Reference proteome</keyword>
<dbReference type="PRINTS" id="PR00380">
    <property type="entry name" value="KINESINHEAVY"/>
</dbReference>
<dbReference type="InterPro" id="IPR036047">
    <property type="entry name" value="F-box-like_dom_sf"/>
</dbReference>
<keyword evidence="1 7" id="KW-0493">Microtubule</keyword>
<dbReference type="EMBL" id="CAMXCT010001292">
    <property type="protein sequence ID" value="CAI3988705.1"/>
    <property type="molecule type" value="Genomic_DNA"/>
</dbReference>
<evidence type="ECO:0000256" key="7">
    <source>
        <dbReference type="RuleBase" id="RU000394"/>
    </source>
</evidence>
<evidence type="ECO:0000256" key="5">
    <source>
        <dbReference type="ARBA" id="ARBA00023175"/>
    </source>
</evidence>
<protein>
    <recommendedName>
        <fullName evidence="7">Kinesin-like protein</fullName>
    </recommendedName>
</protein>
<keyword evidence="4 8" id="KW-0175">Coiled coil</keyword>
<gene>
    <name evidence="11" type="ORF">C1SCF055_LOCUS15833</name>
</gene>
<dbReference type="PANTHER" id="PTHR47968:SF36">
    <property type="entry name" value="KINESIN HEAVY CHAIN ISOFORM X1"/>
    <property type="match status" value="1"/>
</dbReference>
<dbReference type="InterPro" id="IPR027640">
    <property type="entry name" value="Kinesin-like_fam"/>
</dbReference>
<sequence>MATLLARLVEGRGHVLALEHIEELVQLAERNVAKHHQELVPETLEMRCQDGRSFDGGDAFHLVHCGAALERVEDWLLALLIPGGRAVAPLGPTDAPQWLCSIDLLQDGSVEVTRVWRTPRISPANAARPTAMPRSSDASIQLTTTGWSLGEGLAEKLVALFCRGWTLMPTWASPDITEKLLPRAASAFDLSRVPDTAPRAAGFEVLDWEDAGCRKVSQEESIRIAARFRPVDRDGNDVSCVEFGRDGQTCSLRIQRTHGISEFPFAYDHVFQPEASQVDIYHSVAQPIVEGVINGFNGAIIAYGQTGSGKTHTMFGPQGAQAFVQDKELDFETLGIIPRALQELLEYAKNTQGLVQLRASYVETYNETVIDLLSPLRGGAVVGEQGLQSAAMREQGEVLYLPTVTETPVTSVHEAMEVMRIGNRNRHQAETKMNRHSSRSHAVFIVTVTNRVDPGKQRFAQLYLVDLAGSERVMKTGVQGLQLEEAKNINKSLLALGQVIWALAHKQKHIPYRDSKLTQLLRNCLGGNARTVVMITASMHTENAGESLSALRFGARASLVQNMARQNVAENARELKKLLEQAREDLSQLRACCRRLQAELTASRWSNEPGSPCGERSSSAKRLMVWGLLPSLVCPINRAVMRDPVLAADGWTYERRALEKYMARPSCHGLPKSPVTGDRFSTRQVTPNLVVRQLINQHLPELGPLEDPLPLIQLLHVWHVQLILSFLDARSLARCESAWPSFLAAADSSEVWVQLLQNDFNEESDTPRKAYGVLALEALAKQPAHAGQPGATLGLKLFKPRARME</sequence>
<dbReference type="PROSITE" id="PS51698">
    <property type="entry name" value="U_BOX"/>
    <property type="match status" value="1"/>
</dbReference>
<dbReference type="InterPro" id="IPR036961">
    <property type="entry name" value="Kinesin_motor_dom_sf"/>
</dbReference>
<dbReference type="SMART" id="SM00504">
    <property type="entry name" value="Ubox"/>
    <property type="match status" value="1"/>
</dbReference>
<evidence type="ECO:0000313" key="12">
    <source>
        <dbReference type="EMBL" id="CAL1142080.1"/>
    </source>
</evidence>
<reference evidence="11" key="1">
    <citation type="submission" date="2022-10" db="EMBL/GenBank/DDBJ databases">
        <authorList>
            <person name="Chen Y."/>
            <person name="Dougan E. K."/>
            <person name="Chan C."/>
            <person name="Rhodes N."/>
            <person name="Thang M."/>
        </authorList>
    </citation>
    <scope>NUCLEOTIDE SEQUENCE</scope>
</reference>
<evidence type="ECO:0000313" key="13">
    <source>
        <dbReference type="Proteomes" id="UP001152797"/>
    </source>
</evidence>
<dbReference type="PROSITE" id="PS00411">
    <property type="entry name" value="KINESIN_MOTOR_1"/>
    <property type="match status" value="1"/>
</dbReference>
<dbReference type="InterPro" id="IPR029063">
    <property type="entry name" value="SAM-dependent_MTases_sf"/>
</dbReference>
<evidence type="ECO:0000256" key="4">
    <source>
        <dbReference type="ARBA" id="ARBA00023054"/>
    </source>
</evidence>
<dbReference type="AlphaFoldDB" id="A0A9P1CBX2"/>
<dbReference type="Pfam" id="PF04564">
    <property type="entry name" value="U-box"/>
    <property type="match status" value="1"/>
</dbReference>
<dbReference type="SUPFAM" id="SSF81383">
    <property type="entry name" value="F-box domain"/>
    <property type="match status" value="1"/>
</dbReference>
<evidence type="ECO:0000313" key="11">
    <source>
        <dbReference type="EMBL" id="CAI3988705.1"/>
    </source>
</evidence>